<gene>
    <name evidence="6" type="ORF">DLJ74_15715</name>
</gene>
<accession>A0A317L0L0</accession>
<dbReference type="GO" id="GO:0003700">
    <property type="term" value="F:DNA-binding transcription factor activity"/>
    <property type="evidence" value="ECO:0007669"/>
    <property type="project" value="TreeGrafter"/>
</dbReference>
<dbReference type="PROSITE" id="PS50943">
    <property type="entry name" value="HTH_CROC1"/>
    <property type="match status" value="1"/>
</dbReference>
<sequence length="347" mass="39422">MNGKLVIAVRVTIADVAEKAGVSKTTVSRILNGNLDHNTPETIKTVLKVVEELEYRPNALAKGLKSMKTNVIGIVLSNFRNEFWFKVLEGVEDTCKEQGYNLMICNSDGDPKLEEQYIKEFQMRQVDGIVINPTVRNQSLYEKLVANKYPMVVINRKIPSIHANNVVVDNIKGGFMAVNHLLENGRKHILAITFKHENISTWQERIEGYQEALTSHGLTENFYYILEITSLRKANQQIKKYLVDHAMIDGVFSTNNMLTLELIEALKKLDKKVPEDIGIVGYDDTIWAKHINPPLTTIRQPSYDIGKESAKLLINEIKSKESPTIKDIIFQPELVVRESSQEIKMID</sequence>
<dbReference type="PANTHER" id="PTHR30146:SF109">
    <property type="entry name" value="HTH-TYPE TRANSCRIPTIONAL REGULATOR GALS"/>
    <property type="match status" value="1"/>
</dbReference>
<keyword evidence="3" id="KW-0804">Transcription</keyword>
<dbReference type="Gene3D" id="1.10.260.40">
    <property type="entry name" value="lambda repressor-like DNA-binding domains"/>
    <property type="match status" value="1"/>
</dbReference>
<keyword evidence="2" id="KW-0238">DNA-binding</keyword>
<evidence type="ECO:0000313" key="6">
    <source>
        <dbReference type="EMBL" id="PWU67379.1"/>
    </source>
</evidence>
<dbReference type="InterPro" id="IPR028082">
    <property type="entry name" value="Peripla_BP_I"/>
</dbReference>
<dbReference type="GO" id="GO:0000976">
    <property type="term" value="F:transcription cis-regulatory region binding"/>
    <property type="evidence" value="ECO:0007669"/>
    <property type="project" value="TreeGrafter"/>
</dbReference>
<feature type="domain" description="HTH lacI-type" evidence="4">
    <location>
        <begin position="11"/>
        <end position="66"/>
    </location>
</feature>
<dbReference type="PRINTS" id="PR00036">
    <property type="entry name" value="HTHLACI"/>
</dbReference>
<proteinExistence type="predicted"/>
<dbReference type="SMART" id="SM00354">
    <property type="entry name" value="HTH_LACI"/>
    <property type="match status" value="1"/>
</dbReference>
<comment type="caution">
    <text evidence="6">The sequence shown here is derived from an EMBL/GenBank/DDBJ whole genome shotgun (WGS) entry which is preliminary data.</text>
</comment>
<protein>
    <submittedName>
        <fullName evidence="6">LacI family transcriptional regulator</fullName>
    </submittedName>
</protein>
<dbReference type="CDD" id="cd01392">
    <property type="entry name" value="HTH_LacI"/>
    <property type="match status" value="1"/>
</dbReference>
<evidence type="ECO:0000259" key="4">
    <source>
        <dbReference type="PROSITE" id="PS50932"/>
    </source>
</evidence>
<dbReference type="PROSITE" id="PS00356">
    <property type="entry name" value="HTH_LACI_1"/>
    <property type="match status" value="1"/>
</dbReference>
<dbReference type="Pfam" id="PF13377">
    <property type="entry name" value="Peripla_BP_3"/>
    <property type="match status" value="1"/>
</dbReference>
<dbReference type="EMBL" id="QGTD01000015">
    <property type="protein sequence ID" value="PWU67379.1"/>
    <property type="molecule type" value="Genomic_DNA"/>
</dbReference>
<dbReference type="SUPFAM" id="SSF53822">
    <property type="entry name" value="Periplasmic binding protein-like I"/>
    <property type="match status" value="1"/>
</dbReference>
<evidence type="ECO:0000313" key="7">
    <source>
        <dbReference type="Proteomes" id="UP000245624"/>
    </source>
</evidence>
<dbReference type="AlphaFoldDB" id="A0A317L0L0"/>
<evidence type="ECO:0000256" key="3">
    <source>
        <dbReference type="ARBA" id="ARBA00023163"/>
    </source>
</evidence>
<dbReference type="InterPro" id="IPR001387">
    <property type="entry name" value="Cro/C1-type_HTH"/>
</dbReference>
<dbReference type="Proteomes" id="UP000245624">
    <property type="component" value="Unassembled WGS sequence"/>
</dbReference>
<feature type="domain" description="HTH cro/C1-type" evidence="5">
    <location>
        <begin position="12"/>
        <end position="60"/>
    </location>
</feature>
<reference evidence="6 7" key="1">
    <citation type="submission" date="2018-05" db="EMBL/GenBank/DDBJ databases">
        <title>Genomic analysis of Gracilibacillus dipsosauri DD1 reveals novel features of a salt-tolerant amylase.</title>
        <authorList>
            <person name="Deutch C.E."/>
            <person name="Yang S."/>
        </authorList>
    </citation>
    <scope>NUCLEOTIDE SEQUENCE [LARGE SCALE GENOMIC DNA]</scope>
    <source>
        <strain evidence="6 7">DD1</strain>
    </source>
</reference>
<dbReference type="InterPro" id="IPR010982">
    <property type="entry name" value="Lambda_DNA-bd_dom_sf"/>
</dbReference>
<dbReference type="CDD" id="cd19977">
    <property type="entry name" value="PBP1_EndR-like"/>
    <property type="match status" value="1"/>
</dbReference>
<evidence type="ECO:0000256" key="1">
    <source>
        <dbReference type="ARBA" id="ARBA00023015"/>
    </source>
</evidence>
<organism evidence="6 7">
    <name type="scientific">Gracilibacillus dipsosauri</name>
    <dbReference type="NCBI Taxonomy" id="178340"/>
    <lineage>
        <taxon>Bacteria</taxon>
        <taxon>Bacillati</taxon>
        <taxon>Bacillota</taxon>
        <taxon>Bacilli</taxon>
        <taxon>Bacillales</taxon>
        <taxon>Bacillaceae</taxon>
        <taxon>Gracilibacillus</taxon>
    </lineage>
</organism>
<dbReference type="SUPFAM" id="SSF47413">
    <property type="entry name" value="lambda repressor-like DNA-binding domains"/>
    <property type="match status" value="1"/>
</dbReference>
<name>A0A317L0L0_9BACI</name>
<dbReference type="InterPro" id="IPR046335">
    <property type="entry name" value="LacI/GalR-like_sensor"/>
</dbReference>
<dbReference type="OrthoDB" id="1639518at2"/>
<evidence type="ECO:0000259" key="5">
    <source>
        <dbReference type="PROSITE" id="PS50943"/>
    </source>
</evidence>
<dbReference type="InterPro" id="IPR000843">
    <property type="entry name" value="HTH_LacI"/>
</dbReference>
<keyword evidence="1" id="KW-0805">Transcription regulation</keyword>
<dbReference type="PANTHER" id="PTHR30146">
    <property type="entry name" value="LACI-RELATED TRANSCRIPTIONAL REPRESSOR"/>
    <property type="match status" value="1"/>
</dbReference>
<dbReference type="Gene3D" id="3.40.50.2300">
    <property type="match status" value="2"/>
</dbReference>
<keyword evidence="7" id="KW-1185">Reference proteome</keyword>
<dbReference type="PROSITE" id="PS50932">
    <property type="entry name" value="HTH_LACI_2"/>
    <property type="match status" value="1"/>
</dbReference>
<dbReference type="Pfam" id="PF00356">
    <property type="entry name" value="LacI"/>
    <property type="match status" value="1"/>
</dbReference>
<evidence type="ECO:0000256" key="2">
    <source>
        <dbReference type="ARBA" id="ARBA00023125"/>
    </source>
</evidence>